<gene>
    <name evidence="1" type="ORF">BJ554DRAFT_4180</name>
</gene>
<name>A0A8H8DFP7_9FUNG</name>
<reference evidence="1 2" key="1">
    <citation type="journal article" name="Sci. Rep.">
        <title>Genome-scale phylogenetic analyses confirm Olpidium as the closest living zoosporic fungus to the non-flagellated, terrestrial fungi.</title>
        <authorList>
            <person name="Chang Y."/>
            <person name="Rochon D."/>
            <person name="Sekimoto S."/>
            <person name="Wang Y."/>
            <person name="Chovatia M."/>
            <person name="Sandor L."/>
            <person name="Salamov A."/>
            <person name="Grigoriev I.V."/>
            <person name="Stajich J.E."/>
            <person name="Spatafora J.W."/>
        </authorList>
    </citation>
    <scope>NUCLEOTIDE SEQUENCE [LARGE SCALE GENOMIC DNA]</scope>
    <source>
        <strain evidence="1">S191</strain>
    </source>
</reference>
<accession>A0A8H8DFP7</accession>
<dbReference type="EMBL" id="JAEFCI010012182">
    <property type="protein sequence ID" value="KAG5456157.1"/>
    <property type="molecule type" value="Genomic_DNA"/>
</dbReference>
<protein>
    <submittedName>
        <fullName evidence="1">Uncharacterized protein</fullName>
    </submittedName>
</protein>
<keyword evidence="2" id="KW-1185">Reference proteome</keyword>
<dbReference type="Proteomes" id="UP000673691">
    <property type="component" value="Unassembled WGS sequence"/>
</dbReference>
<organism evidence="1 2">
    <name type="scientific">Olpidium bornovanus</name>
    <dbReference type="NCBI Taxonomy" id="278681"/>
    <lineage>
        <taxon>Eukaryota</taxon>
        <taxon>Fungi</taxon>
        <taxon>Fungi incertae sedis</taxon>
        <taxon>Olpidiomycota</taxon>
        <taxon>Olpidiomycotina</taxon>
        <taxon>Olpidiomycetes</taxon>
        <taxon>Olpidiales</taxon>
        <taxon>Olpidiaceae</taxon>
        <taxon>Olpidium</taxon>
    </lineage>
</organism>
<proteinExistence type="predicted"/>
<dbReference type="AlphaFoldDB" id="A0A8H8DFP7"/>
<sequence>RDRDRDEDDTEQERFFDLRAAGEREADGELARSGDRAERLNFAYLFQGSRTCGGCCEVHRSRGFGTCGYRGVATAAIERGRGCGRDSDSDYGGRDYGSCLCSTCLFEEHGLGAEKSTQAARTMFAGGSVVRVRGQGAVAPWRAGADTPAEVAVDALPPGIAAVAAELAALKAQLAARRPPQALPLGLAASAPGAVQRAEENDEMGADDKEFGLVAASWQKCMASPVAVAEVFADGILNVVLDEEALARLKKRAPKYCCISRRFNLTLPDTLYQKLPEILGGIQHTVRVEERLMRIFARLKALGDANRLSADEQAFFLADWNKTQAHLHAALLLQGHQCHDVVDAYCISILQNLKMDQRHCASYTTSPATVPSPFLTKTKGRKSWRAAPI</sequence>
<evidence type="ECO:0000313" key="1">
    <source>
        <dbReference type="EMBL" id="KAG5456157.1"/>
    </source>
</evidence>
<feature type="non-terminal residue" evidence="1">
    <location>
        <position position="1"/>
    </location>
</feature>
<evidence type="ECO:0000313" key="2">
    <source>
        <dbReference type="Proteomes" id="UP000673691"/>
    </source>
</evidence>
<comment type="caution">
    <text evidence="1">The sequence shown here is derived from an EMBL/GenBank/DDBJ whole genome shotgun (WGS) entry which is preliminary data.</text>
</comment>